<dbReference type="PANTHER" id="PTHR44259">
    <property type="entry name" value="OS07G0183000 PROTEIN-RELATED"/>
    <property type="match status" value="1"/>
</dbReference>
<feature type="domain" description="KIB1-4 beta-propeller" evidence="1">
    <location>
        <begin position="59"/>
        <end position="407"/>
    </location>
</feature>
<reference evidence="2 3" key="1">
    <citation type="journal article" date="2013" name="Proc. Natl. Acad. Sci. U.S.A.">
        <title>Fine-scale variation in meiotic recombination in Mimulus inferred from population shotgun sequencing.</title>
        <authorList>
            <person name="Hellsten U."/>
            <person name="Wright K.M."/>
            <person name="Jenkins J."/>
            <person name="Shu S."/>
            <person name="Yuan Y."/>
            <person name="Wessler S.R."/>
            <person name="Schmutz J."/>
            <person name="Willis J.H."/>
            <person name="Rokhsar D.S."/>
        </authorList>
    </citation>
    <scope>NUCLEOTIDE SEQUENCE [LARGE SCALE GENOMIC DNA]</scope>
    <source>
        <strain evidence="3">cv. DUN x IM62</strain>
    </source>
</reference>
<protein>
    <recommendedName>
        <fullName evidence="1">KIB1-4 beta-propeller domain-containing protein</fullName>
    </recommendedName>
</protein>
<keyword evidence="3" id="KW-1185">Reference proteome</keyword>
<dbReference type="KEGG" id="egt:105970519"/>
<dbReference type="Pfam" id="PF03478">
    <property type="entry name" value="Beta-prop_KIB1-4"/>
    <property type="match status" value="1"/>
</dbReference>
<organism evidence="2 3">
    <name type="scientific">Erythranthe guttata</name>
    <name type="common">Yellow monkey flower</name>
    <name type="synonym">Mimulus guttatus</name>
    <dbReference type="NCBI Taxonomy" id="4155"/>
    <lineage>
        <taxon>Eukaryota</taxon>
        <taxon>Viridiplantae</taxon>
        <taxon>Streptophyta</taxon>
        <taxon>Embryophyta</taxon>
        <taxon>Tracheophyta</taxon>
        <taxon>Spermatophyta</taxon>
        <taxon>Magnoliopsida</taxon>
        <taxon>eudicotyledons</taxon>
        <taxon>Gunneridae</taxon>
        <taxon>Pentapetalae</taxon>
        <taxon>asterids</taxon>
        <taxon>lamiids</taxon>
        <taxon>Lamiales</taxon>
        <taxon>Phrymaceae</taxon>
        <taxon>Erythranthe</taxon>
    </lineage>
</organism>
<name>A0A022RXP7_ERYGU</name>
<gene>
    <name evidence="2" type="ORF">MIMGU_mgv11b020336mg</name>
</gene>
<dbReference type="InterPro" id="IPR050942">
    <property type="entry name" value="F-box_BR-signaling"/>
</dbReference>
<evidence type="ECO:0000313" key="3">
    <source>
        <dbReference type="Proteomes" id="UP000030748"/>
    </source>
</evidence>
<dbReference type="PANTHER" id="PTHR44259:SF37">
    <property type="entry name" value="DUF1618 DOMAIN-CONTAINING PROTEIN"/>
    <property type="match status" value="1"/>
</dbReference>
<dbReference type="InterPro" id="IPR005174">
    <property type="entry name" value="KIB1-4_b-propeller"/>
</dbReference>
<dbReference type="EMBL" id="KI630210">
    <property type="protein sequence ID" value="EYU44771.1"/>
    <property type="molecule type" value="Genomic_DNA"/>
</dbReference>
<dbReference type="Proteomes" id="UP000030748">
    <property type="component" value="Unassembled WGS sequence"/>
</dbReference>
<dbReference type="AlphaFoldDB" id="A0A022RXP7"/>
<accession>A0A022RXP7</accession>
<evidence type="ECO:0000259" key="1">
    <source>
        <dbReference type="Pfam" id="PF03478"/>
    </source>
</evidence>
<evidence type="ECO:0000313" key="2">
    <source>
        <dbReference type="EMBL" id="EYU44771.1"/>
    </source>
</evidence>
<proteinExistence type="predicted"/>
<sequence length="440" mass="50660">MVSLILSRWIRRNWNCTRPAVRQISSSSSSSSAATATVTAPWLKIKDSVEDDVNMFYNFFNVADKTVEKIAKDEISKKGGLVVGSSHGWLALYKQRTKSEDNYDLLLHNPLSHRSVNLPSIETLSIPTCTDFISIFELNRPKKVILSCSPDDENECRAIMSFGPDDRLAFCCPGLGNEWTPIGDLFHENDRINEEFFGRCSDNTRVPRFYEDFVYSTRRKKLFCATKFDNFESWDLADIANPKMNWKTADDDMDFDDDNYPWTVRSDLEYLLKKDFCSSFKYLVFAERSDRLFLVRRNVMKEIGTLENNDGSLHYFKNEDAPYLTIGFDVHELIVDDPKKGELRYMNGELDGMAFFIGSTGHGVVVEDEQKGVEPDSIYFTDPKELTPDPYEQDLGLYGGHDLGIFNYRQRTFSTCYYPRDPLDMNKIDPTPTWFTPSPN</sequence>
<dbReference type="OrthoDB" id="1523976at2759"/>